<dbReference type="GO" id="GO:0005634">
    <property type="term" value="C:nucleus"/>
    <property type="evidence" value="ECO:0007669"/>
    <property type="project" value="UniProtKB-SubCell"/>
</dbReference>
<organism evidence="6 7">
    <name type="scientific">Oncorhynchus tshawytscha</name>
    <name type="common">Chinook salmon</name>
    <name type="synonym">Salmo tshawytscha</name>
    <dbReference type="NCBI Taxonomy" id="74940"/>
    <lineage>
        <taxon>Eukaryota</taxon>
        <taxon>Metazoa</taxon>
        <taxon>Chordata</taxon>
        <taxon>Craniata</taxon>
        <taxon>Vertebrata</taxon>
        <taxon>Euteleostomi</taxon>
        <taxon>Actinopterygii</taxon>
        <taxon>Neopterygii</taxon>
        <taxon>Teleostei</taxon>
        <taxon>Protacanthopterygii</taxon>
        <taxon>Salmoniformes</taxon>
        <taxon>Salmonidae</taxon>
        <taxon>Salmoninae</taxon>
        <taxon>Oncorhynchus</taxon>
    </lineage>
</organism>
<reference evidence="6" key="3">
    <citation type="submission" date="2025-09" db="UniProtKB">
        <authorList>
            <consortium name="Ensembl"/>
        </authorList>
    </citation>
    <scope>IDENTIFICATION</scope>
</reference>
<gene>
    <name evidence="6" type="primary">MEX3B</name>
</gene>
<dbReference type="Ensembl" id="ENSOTST00005128322.1">
    <property type="protein sequence ID" value="ENSOTSP00005153970.1"/>
    <property type="gene ID" value="ENSOTSG00005051933.1"/>
</dbReference>
<evidence type="ECO:0000313" key="7">
    <source>
        <dbReference type="Proteomes" id="UP000694402"/>
    </source>
</evidence>
<evidence type="ECO:0000256" key="1">
    <source>
        <dbReference type="ARBA" id="ARBA00004123"/>
    </source>
</evidence>
<keyword evidence="3" id="KW-0677">Repeat</keyword>
<evidence type="ECO:0000313" key="6">
    <source>
        <dbReference type="Ensembl" id="ENSOTSP00005153970.1"/>
    </source>
</evidence>
<dbReference type="GeneTree" id="ENSGT00940000159542"/>
<feature type="region of interest" description="Disordered" evidence="5">
    <location>
        <begin position="206"/>
        <end position="253"/>
    </location>
</feature>
<reference evidence="6" key="2">
    <citation type="submission" date="2025-08" db="UniProtKB">
        <authorList>
            <consortium name="Ensembl"/>
        </authorList>
    </citation>
    <scope>IDENTIFICATION</scope>
</reference>
<dbReference type="PANTHER" id="PTHR45891">
    <property type="entry name" value="ZINC FINGER HOMEOBOX PROTEIN"/>
    <property type="match status" value="1"/>
</dbReference>
<sequence length="263" mass="28034">MATCDSPSMVLRQENGQKLLLLPTGPRDAEKTERDRSAVAAGMDPNSDTNHTAAAPEHSPASPNNTTDTGSPLKNEQHSRIESFTGNGTVTGTGIIVLGTDHAHTTASLVAPVKEIPCNECSTSFSSLQQYMEHHCPNTRLLNAAGREEEEEEGKSEGEGKPDVVAEVCERDSEMEDELEDSDVENLCGEIVYQPDGSAFILEDSKEHRSGASQGLLSLSPHNPTAATNNAHSGLTTHGGDQDQPELPATAPMSFCPQVINTF</sequence>
<feature type="region of interest" description="Disordered" evidence="5">
    <location>
        <begin position="1"/>
        <end position="89"/>
    </location>
</feature>
<evidence type="ECO:0000256" key="5">
    <source>
        <dbReference type="SAM" id="MobiDB-lite"/>
    </source>
</evidence>
<dbReference type="InterPro" id="IPR051968">
    <property type="entry name" value="ZnFinger_Homeobox_TR"/>
</dbReference>
<dbReference type="GO" id="GO:0000981">
    <property type="term" value="F:DNA-binding transcription factor activity, RNA polymerase II-specific"/>
    <property type="evidence" value="ECO:0007669"/>
    <property type="project" value="TreeGrafter"/>
</dbReference>
<keyword evidence="4" id="KW-0862">Zinc</keyword>
<protein>
    <submittedName>
        <fullName evidence="6">Uncharacterized protein</fullName>
    </submittedName>
</protein>
<name>A0AAZ3SL17_ONCTS</name>
<feature type="compositionally biased region" description="Polar residues" evidence="5">
    <location>
        <begin position="211"/>
        <end position="236"/>
    </location>
</feature>
<reference evidence="7" key="1">
    <citation type="journal article" date="2018" name="PLoS ONE">
        <title>Chinook salmon (Oncorhynchus tshawytscha) genome and transcriptome.</title>
        <authorList>
            <person name="Christensen K.A."/>
            <person name="Leong J.S."/>
            <person name="Sakhrani D."/>
            <person name="Biagi C.A."/>
            <person name="Minkley D.R."/>
            <person name="Withler R.E."/>
            <person name="Rondeau E.B."/>
            <person name="Koop B.F."/>
            <person name="Devlin R.H."/>
        </authorList>
    </citation>
    <scope>NUCLEOTIDE SEQUENCE [LARGE SCALE GENOMIC DNA]</scope>
</reference>
<dbReference type="Proteomes" id="UP000694402">
    <property type="component" value="Unassembled WGS sequence"/>
</dbReference>
<feature type="compositionally biased region" description="Polar residues" evidence="5">
    <location>
        <begin position="61"/>
        <end position="74"/>
    </location>
</feature>
<feature type="compositionally biased region" description="Basic and acidic residues" evidence="5">
    <location>
        <begin position="27"/>
        <end position="37"/>
    </location>
</feature>
<keyword evidence="7" id="KW-1185">Reference proteome</keyword>
<dbReference type="AlphaFoldDB" id="A0AAZ3SL17"/>
<dbReference type="GO" id="GO:0046872">
    <property type="term" value="F:metal ion binding"/>
    <property type="evidence" value="ECO:0007669"/>
    <property type="project" value="UniProtKB-KW"/>
</dbReference>
<dbReference type="PANTHER" id="PTHR45891:SF2">
    <property type="entry name" value="ZINC FINGER HOMEOBOX PROTEIN 4"/>
    <property type="match status" value="1"/>
</dbReference>
<comment type="subcellular location">
    <subcellularLocation>
        <location evidence="1">Nucleus</location>
    </subcellularLocation>
</comment>
<evidence type="ECO:0000256" key="2">
    <source>
        <dbReference type="ARBA" id="ARBA00022723"/>
    </source>
</evidence>
<evidence type="ECO:0000256" key="4">
    <source>
        <dbReference type="ARBA" id="ARBA00022833"/>
    </source>
</evidence>
<dbReference type="GO" id="GO:0000978">
    <property type="term" value="F:RNA polymerase II cis-regulatory region sequence-specific DNA binding"/>
    <property type="evidence" value="ECO:0007669"/>
    <property type="project" value="TreeGrafter"/>
</dbReference>
<evidence type="ECO:0000256" key="3">
    <source>
        <dbReference type="ARBA" id="ARBA00022737"/>
    </source>
</evidence>
<accession>A0AAZ3SL17</accession>
<proteinExistence type="predicted"/>
<keyword evidence="2" id="KW-0479">Metal-binding</keyword>